<gene>
    <name evidence="1" type="ORF">Din_045017</name>
</gene>
<accession>A0A5B7C5Q8</accession>
<protein>
    <recommendedName>
        <fullName evidence="2">Reverse transcriptase zinc-binding domain-containing protein</fullName>
    </recommendedName>
</protein>
<dbReference type="EMBL" id="GHES01045017">
    <property type="protein sequence ID" value="MPA75576.1"/>
    <property type="molecule type" value="Transcribed_RNA"/>
</dbReference>
<evidence type="ECO:0008006" key="2">
    <source>
        <dbReference type="Google" id="ProtNLM"/>
    </source>
</evidence>
<dbReference type="AlphaFoldDB" id="A0A5B7C5Q8"/>
<evidence type="ECO:0000313" key="1">
    <source>
        <dbReference type="EMBL" id="MPA75576.1"/>
    </source>
</evidence>
<organism evidence="1">
    <name type="scientific">Davidia involucrata</name>
    <name type="common">Dove tree</name>
    <dbReference type="NCBI Taxonomy" id="16924"/>
    <lineage>
        <taxon>Eukaryota</taxon>
        <taxon>Viridiplantae</taxon>
        <taxon>Streptophyta</taxon>
        <taxon>Embryophyta</taxon>
        <taxon>Tracheophyta</taxon>
        <taxon>Spermatophyta</taxon>
        <taxon>Magnoliopsida</taxon>
        <taxon>eudicotyledons</taxon>
        <taxon>Gunneridae</taxon>
        <taxon>Pentapetalae</taxon>
        <taxon>asterids</taxon>
        <taxon>Cornales</taxon>
        <taxon>Nyssaceae</taxon>
        <taxon>Davidia</taxon>
    </lineage>
</organism>
<name>A0A5B7C5Q8_DAVIN</name>
<proteinExistence type="predicted"/>
<sequence>MSRPVGSWDIELQWAINHLKGDSFKASLLKLTLSAVVYLLWEERNSRIFKGKRRDEGMLIKAIQSAIYYATYSWRGVANTYSNWELSLSFGLTDCIFKKPVLAAASVSATNQATLVAGAAITDAFAINQANPTVAAVNLGVLV</sequence>
<reference evidence="1" key="1">
    <citation type="submission" date="2019-08" db="EMBL/GenBank/DDBJ databases">
        <title>Reference gene set and small RNA set construction with multiple tissues from Davidia involucrata Baill.</title>
        <authorList>
            <person name="Yang H."/>
            <person name="Zhou C."/>
            <person name="Li G."/>
            <person name="Wang J."/>
            <person name="Gao P."/>
            <person name="Wang M."/>
            <person name="Wang R."/>
            <person name="Zhao Y."/>
        </authorList>
    </citation>
    <scope>NUCLEOTIDE SEQUENCE</scope>
    <source>
        <tissue evidence="1">Mixed with DoveR01_LX</tissue>
    </source>
</reference>